<evidence type="ECO:0008006" key="3">
    <source>
        <dbReference type="Google" id="ProtNLM"/>
    </source>
</evidence>
<dbReference type="RefSeq" id="WP_350401250.1">
    <property type="nucleotide sequence ID" value="NZ_JBELOE010000143.1"/>
</dbReference>
<keyword evidence="2" id="KW-1185">Reference proteome</keyword>
<organism evidence="1 2">
    <name type="scientific">Catenovulum sediminis</name>
    <dbReference type="NCBI Taxonomy" id="1740262"/>
    <lineage>
        <taxon>Bacteria</taxon>
        <taxon>Pseudomonadati</taxon>
        <taxon>Pseudomonadota</taxon>
        <taxon>Gammaproteobacteria</taxon>
        <taxon>Alteromonadales</taxon>
        <taxon>Alteromonadaceae</taxon>
        <taxon>Catenovulum</taxon>
    </lineage>
</organism>
<sequence>MKITDEKLSAFLDAELPEAEMEEIRAQIASDDSISARLAELTMVDESIRGVYSEIDNKPLPSAIRKMLEESPVQQNNNVVQMSGWKKAVHKTNAFLSQHAAQAASVALLAGFLVAQIMPQNVSDSPLAQQNGYWAQQANILETVPSGQTETLYDGSSVQARLTFKDPKNRICRQFQLNNTNGMTSENIACREQGEWHKVATFYSGQNDINEYQTASGGSPLLNATLDKMIHSQIYDRQAEEQIIQQNWSE</sequence>
<evidence type="ECO:0000313" key="2">
    <source>
        <dbReference type="Proteomes" id="UP001467690"/>
    </source>
</evidence>
<protein>
    <recommendedName>
        <fullName evidence="3">Zinc-finger domain-containing protein</fullName>
    </recommendedName>
</protein>
<dbReference type="Proteomes" id="UP001467690">
    <property type="component" value="Unassembled WGS sequence"/>
</dbReference>
<proteinExistence type="predicted"/>
<reference evidence="1 2" key="1">
    <citation type="submission" date="2024-06" db="EMBL/GenBank/DDBJ databases">
        <authorList>
            <person name="Chen R.Y."/>
        </authorList>
    </citation>
    <scope>NUCLEOTIDE SEQUENCE [LARGE SCALE GENOMIC DNA]</scope>
    <source>
        <strain evidence="1 2">D2</strain>
    </source>
</reference>
<accession>A0ABV1RFF7</accession>
<gene>
    <name evidence="1" type="ORF">ABS311_07155</name>
</gene>
<dbReference type="EMBL" id="JBELOE010000143">
    <property type="protein sequence ID" value="MER2491657.1"/>
    <property type="molecule type" value="Genomic_DNA"/>
</dbReference>
<comment type="caution">
    <text evidence="1">The sequence shown here is derived from an EMBL/GenBank/DDBJ whole genome shotgun (WGS) entry which is preliminary data.</text>
</comment>
<evidence type="ECO:0000313" key="1">
    <source>
        <dbReference type="EMBL" id="MER2491657.1"/>
    </source>
</evidence>
<name>A0ABV1RFF7_9ALTE</name>